<reference evidence="2 3" key="1">
    <citation type="submission" date="2015-12" db="EMBL/GenBank/DDBJ databases">
        <authorList>
            <person name="Pope W.H."/>
            <person name="Montgomery M.T."/>
            <person name="Garlena R.A."/>
            <person name="Russell D.A."/>
            <person name="Jacobs-Sera D."/>
            <person name="Hendrix R.W."/>
            <person name="Hatfull G.F."/>
        </authorList>
    </citation>
    <scope>NUCLEOTIDE SEQUENCE [LARGE SCALE GENOMIC DNA]</scope>
</reference>
<protein>
    <submittedName>
        <fullName evidence="2">Uncharacterized protein</fullName>
    </submittedName>
</protein>
<evidence type="ECO:0000313" key="2">
    <source>
        <dbReference type="EMBL" id="ALY07712.1"/>
    </source>
</evidence>
<dbReference type="GeneID" id="77930793"/>
<evidence type="ECO:0000256" key="1">
    <source>
        <dbReference type="SAM" id="MobiDB-lite"/>
    </source>
</evidence>
<organism evidence="2 3">
    <name type="scientific">Gordonia phage Howe</name>
    <dbReference type="NCBI Taxonomy" id="1777061"/>
    <lineage>
        <taxon>Viruses</taxon>
        <taxon>Duplodnaviria</taxon>
        <taxon>Heunggongvirae</taxon>
        <taxon>Uroviricota</taxon>
        <taxon>Caudoviricetes</taxon>
        <taxon>Howevirus</taxon>
        <taxon>Howevirus howe</taxon>
    </lineage>
</organism>
<gene>
    <name evidence="2" type="primary">78</name>
    <name evidence="2" type="ORF">PBI_HOWE_78</name>
</gene>
<accession>A0A0U4AZ71</accession>
<dbReference type="Proteomes" id="UP000221715">
    <property type="component" value="Genome"/>
</dbReference>
<dbReference type="EMBL" id="KU252585">
    <property type="protein sequence ID" value="ALY07712.1"/>
    <property type="molecule type" value="Genomic_DNA"/>
</dbReference>
<feature type="region of interest" description="Disordered" evidence="1">
    <location>
        <begin position="79"/>
        <end position="102"/>
    </location>
</feature>
<dbReference type="RefSeq" id="YP_010654939.1">
    <property type="nucleotide sequence ID" value="NC_070817.1"/>
</dbReference>
<proteinExistence type="predicted"/>
<keyword evidence="3" id="KW-1185">Reference proteome</keyword>
<sequence>MQAIPDSHYAHKWRMLVARIAAVAQEIQAGHTLNPDQARRFERELLPRITVIRDLEKRNARGQLALEIDDAQACFTRIMGPDWHPRPDTPAAREVAQRGYTL</sequence>
<name>A0A0U4AZ71_9CAUD</name>
<dbReference type="KEGG" id="vg:77930793"/>
<evidence type="ECO:0000313" key="3">
    <source>
        <dbReference type="Proteomes" id="UP000221715"/>
    </source>
</evidence>